<protein>
    <submittedName>
        <fullName evidence="3">Uncharacterized protein</fullName>
    </submittedName>
</protein>
<sequence>MGQRCGKQQRYVVSSDESVSESSWSSMVNPNRSIKGKNRKKQSKSSTSTRTMTISSKTNGRNKSSFKRSRKNRCEKNKVKNPINKHMNDDDIISPVKLETNNKFTHNVPHTSSNLSNADSKYYINGIYQYCKIIAFMMFKQTINLVKDFNSKQALLIMPKCDQPTMVEQPIDGMNTMENYYQGNQDVAMMNTGQTNGQMEMYHAKANIVYNEMNQPYQMVAPIGVQPPLIPIVGQDGGNYMQTKMAFKHSYEVPFLPPPPSSQTIEQARIALVEQPAKQNPQYIMLPNVHDYYAQLNDPYLQNKLMNYYEYRVKQYQPKIQYQIKCSQQRFYPPQMVPVIAASPTPPNSWQQQIAYLQSKETPIFYESRQPPVYIQGYNQLLNTEDNLINVQPPFASLYYQPKQQVQSTISDISEDQLNKVQQEIREIKQLIQDHDTKELTIKMDQSLEEFKKMVKMYAEVLRENGFGSKIGQSDSFVGERMNKLRSIYDDISLNLSLLSMDTKNVVTNAKGLSKYESNNEKSVHSNSDSLQRMNHKMEEMMRLINILKSSYSSEIMKTLTEKK</sequence>
<evidence type="ECO:0000256" key="2">
    <source>
        <dbReference type="SAM" id="MobiDB-lite"/>
    </source>
</evidence>
<feature type="compositionally biased region" description="Low complexity" evidence="2">
    <location>
        <begin position="12"/>
        <end position="28"/>
    </location>
</feature>
<dbReference type="Proteomes" id="UP001142055">
    <property type="component" value="Chromosome 1"/>
</dbReference>
<reference evidence="3" key="1">
    <citation type="submission" date="2022-12" db="EMBL/GenBank/DDBJ databases">
        <title>Genome assemblies of Blomia tropicalis.</title>
        <authorList>
            <person name="Cui Y."/>
        </authorList>
    </citation>
    <scope>NUCLEOTIDE SEQUENCE</scope>
    <source>
        <tissue evidence="3">Adult mites</tissue>
    </source>
</reference>
<comment type="caution">
    <text evidence="3">The sequence shown here is derived from an EMBL/GenBank/DDBJ whole genome shotgun (WGS) entry which is preliminary data.</text>
</comment>
<feature type="coiled-coil region" evidence="1">
    <location>
        <begin position="411"/>
        <end position="438"/>
    </location>
</feature>
<proteinExistence type="predicted"/>
<dbReference type="EMBL" id="JAPWDV010000001">
    <property type="protein sequence ID" value="KAJ6225137.1"/>
    <property type="molecule type" value="Genomic_DNA"/>
</dbReference>
<evidence type="ECO:0000313" key="4">
    <source>
        <dbReference type="Proteomes" id="UP001142055"/>
    </source>
</evidence>
<name>A0A9Q0MIN6_BLOTA</name>
<dbReference type="AlphaFoldDB" id="A0A9Q0MIN6"/>
<accession>A0A9Q0MIN6</accession>
<organism evidence="3 4">
    <name type="scientific">Blomia tropicalis</name>
    <name type="common">Mite</name>
    <dbReference type="NCBI Taxonomy" id="40697"/>
    <lineage>
        <taxon>Eukaryota</taxon>
        <taxon>Metazoa</taxon>
        <taxon>Ecdysozoa</taxon>
        <taxon>Arthropoda</taxon>
        <taxon>Chelicerata</taxon>
        <taxon>Arachnida</taxon>
        <taxon>Acari</taxon>
        <taxon>Acariformes</taxon>
        <taxon>Sarcoptiformes</taxon>
        <taxon>Astigmata</taxon>
        <taxon>Glycyphagoidea</taxon>
        <taxon>Echimyopodidae</taxon>
        <taxon>Blomia</taxon>
    </lineage>
</organism>
<feature type="compositionally biased region" description="Basic residues" evidence="2">
    <location>
        <begin position="34"/>
        <end position="43"/>
    </location>
</feature>
<feature type="region of interest" description="Disordered" evidence="2">
    <location>
        <begin position="1"/>
        <end position="89"/>
    </location>
</feature>
<evidence type="ECO:0000313" key="3">
    <source>
        <dbReference type="EMBL" id="KAJ6225137.1"/>
    </source>
</evidence>
<keyword evidence="1" id="KW-0175">Coiled coil</keyword>
<evidence type="ECO:0000256" key="1">
    <source>
        <dbReference type="SAM" id="Coils"/>
    </source>
</evidence>
<feature type="compositionally biased region" description="Low complexity" evidence="2">
    <location>
        <begin position="44"/>
        <end position="58"/>
    </location>
</feature>
<gene>
    <name evidence="3" type="ORF">RDWZM_003682</name>
</gene>
<keyword evidence="4" id="KW-1185">Reference proteome</keyword>